<keyword evidence="4" id="KW-1185">Reference proteome</keyword>
<feature type="transmembrane region" description="Helical" evidence="2">
    <location>
        <begin position="31"/>
        <end position="50"/>
    </location>
</feature>
<keyword evidence="2" id="KW-1133">Transmembrane helix</keyword>
<evidence type="ECO:0000256" key="1">
    <source>
        <dbReference type="SAM" id="MobiDB-lite"/>
    </source>
</evidence>
<reference evidence="4" key="1">
    <citation type="journal article" date="2019" name="Int. J. Syst. Evol. Microbiol.">
        <title>The Global Catalogue of Microorganisms (GCM) 10K type strain sequencing project: providing services to taxonomists for standard genome sequencing and annotation.</title>
        <authorList>
            <consortium name="The Broad Institute Genomics Platform"/>
            <consortium name="The Broad Institute Genome Sequencing Center for Infectious Disease"/>
            <person name="Wu L."/>
            <person name="Ma J."/>
        </authorList>
    </citation>
    <scope>NUCLEOTIDE SEQUENCE [LARGE SCALE GENOMIC DNA]</scope>
    <source>
        <strain evidence="4">NBRC 113072</strain>
    </source>
</reference>
<sequence>MHPIADPRRPHPTGPGVAPGRRRATSRRRPLTLSVVAIGALTGSTVLGIADAPAAHAGWQNLDGRVLDVVSACRDGIRFEAGLEVFNDSPATSDYATEFIMARSAPVDGNPWSTVDVVARKAIVIPRLPALVTLPRGAPSTATVTLSNRGRYLVPVAAARRPLARGPAAVTLGNSTPNHVSVTIGDCFLYAPIDIVPGRGHNQVRIGRGEVTVALKSTPYLRADRLDRRTFRFGPKKAVPLRHRMVDIDRDGRRDLVMTFRTSKTGLTCTSTTAALVGKTLSGGRLEGRDKVTPVGCPR</sequence>
<keyword evidence="2" id="KW-0812">Transmembrane</keyword>
<evidence type="ECO:0008006" key="5">
    <source>
        <dbReference type="Google" id="ProtNLM"/>
    </source>
</evidence>
<evidence type="ECO:0000313" key="4">
    <source>
        <dbReference type="Proteomes" id="UP001157126"/>
    </source>
</evidence>
<keyword evidence="2" id="KW-0472">Membrane</keyword>
<gene>
    <name evidence="3" type="ORF">GCM10025883_20750</name>
</gene>
<dbReference type="RefSeq" id="WP_284303801.1">
    <property type="nucleotide sequence ID" value="NZ_BSUO01000001.1"/>
</dbReference>
<evidence type="ECO:0000313" key="3">
    <source>
        <dbReference type="EMBL" id="GMA40030.1"/>
    </source>
</evidence>
<dbReference type="Proteomes" id="UP001157126">
    <property type="component" value="Unassembled WGS sequence"/>
</dbReference>
<comment type="caution">
    <text evidence="3">The sequence shown here is derived from an EMBL/GenBank/DDBJ whole genome shotgun (WGS) entry which is preliminary data.</text>
</comment>
<feature type="region of interest" description="Disordered" evidence="1">
    <location>
        <begin position="1"/>
        <end position="27"/>
    </location>
</feature>
<dbReference type="EMBL" id="BSUO01000001">
    <property type="protein sequence ID" value="GMA40030.1"/>
    <property type="molecule type" value="Genomic_DNA"/>
</dbReference>
<name>A0ABQ6IQ58_9MICO</name>
<organism evidence="3 4">
    <name type="scientific">Mobilicoccus caccae</name>
    <dbReference type="NCBI Taxonomy" id="1859295"/>
    <lineage>
        <taxon>Bacteria</taxon>
        <taxon>Bacillati</taxon>
        <taxon>Actinomycetota</taxon>
        <taxon>Actinomycetes</taxon>
        <taxon>Micrococcales</taxon>
        <taxon>Dermatophilaceae</taxon>
        <taxon>Mobilicoccus</taxon>
    </lineage>
</organism>
<accession>A0ABQ6IQ58</accession>
<protein>
    <recommendedName>
        <fullName evidence="5">VCBS repeat-containing protein</fullName>
    </recommendedName>
</protein>
<proteinExistence type="predicted"/>
<evidence type="ECO:0000256" key="2">
    <source>
        <dbReference type="SAM" id="Phobius"/>
    </source>
</evidence>